<dbReference type="EMBL" id="JANTHX010000001">
    <property type="protein sequence ID" value="MCS0497947.1"/>
    <property type="molecule type" value="Genomic_DNA"/>
</dbReference>
<feature type="region of interest" description="Disordered" evidence="22">
    <location>
        <begin position="1"/>
        <end position="25"/>
    </location>
</feature>
<name>A0ABT1ZB66_9MICO</name>
<keyword evidence="12" id="KW-0131">Cell cycle</keyword>
<feature type="transmembrane region" description="Helical" evidence="23">
    <location>
        <begin position="140"/>
        <end position="163"/>
    </location>
</feature>
<evidence type="ECO:0000256" key="14">
    <source>
        <dbReference type="ARBA" id="ARBA00032370"/>
    </source>
</evidence>
<evidence type="ECO:0000256" key="13">
    <source>
        <dbReference type="ARBA" id="ARBA00023316"/>
    </source>
</evidence>
<evidence type="ECO:0000256" key="8">
    <source>
        <dbReference type="ARBA" id="ARBA00022960"/>
    </source>
</evidence>
<evidence type="ECO:0000256" key="5">
    <source>
        <dbReference type="ARBA" id="ARBA00022676"/>
    </source>
</evidence>
<feature type="transmembrane region" description="Helical" evidence="23">
    <location>
        <begin position="45"/>
        <end position="66"/>
    </location>
</feature>
<feature type="transmembrane region" description="Helical" evidence="23">
    <location>
        <begin position="384"/>
        <end position="406"/>
    </location>
</feature>
<comment type="caution">
    <text evidence="24">The sequence shown here is derived from an EMBL/GenBank/DDBJ whole genome shotgun (WGS) entry which is preliminary data.</text>
</comment>
<gene>
    <name evidence="24" type="primary">ftsW</name>
    <name evidence="24" type="ORF">NUH29_00075</name>
</gene>
<protein>
    <recommendedName>
        <fullName evidence="17">Probable peptidoglycan glycosyltransferase FtsW</fullName>
        <ecNumber evidence="19">2.4.99.28</ecNumber>
    </recommendedName>
    <alternativeName>
        <fullName evidence="18">Cell division protein FtsW</fullName>
    </alternativeName>
    <alternativeName>
        <fullName evidence="15">Cell wall polymerase</fullName>
    </alternativeName>
    <alternativeName>
        <fullName evidence="14">Peptidoglycan polymerase</fullName>
    </alternativeName>
</protein>
<feature type="transmembrane region" description="Helical" evidence="23">
    <location>
        <begin position="318"/>
        <end position="341"/>
    </location>
</feature>
<keyword evidence="7 23" id="KW-0812">Transmembrane</keyword>
<feature type="compositionally biased region" description="Pro residues" evidence="22">
    <location>
        <begin position="7"/>
        <end position="18"/>
    </location>
</feature>
<comment type="subcellular location">
    <subcellularLocation>
        <location evidence="1">Cell membrane</location>
        <topology evidence="1">Multi-pass membrane protein</topology>
    </subcellularLocation>
</comment>
<evidence type="ECO:0000256" key="22">
    <source>
        <dbReference type="SAM" id="MobiDB-lite"/>
    </source>
</evidence>
<evidence type="ECO:0000256" key="1">
    <source>
        <dbReference type="ARBA" id="ARBA00004651"/>
    </source>
</evidence>
<dbReference type="PANTHER" id="PTHR30474:SF2">
    <property type="entry name" value="PEPTIDOGLYCAN GLYCOSYLTRANSFERASE FTSW-RELATED"/>
    <property type="match status" value="1"/>
</dbReference>
<proteinExistence type="inferred from homology"/>
<evidence type="ECO:0000256" key="12">
    <source>
        <dbReference type="ARBA" id="ARBA00023306"/>
    </source>
</evidence>
<keyword evidence="9" id="KW-0573">Peptidoglycan synthesis</keyword>
<organism evidence="24 25">
    <name type="scientific">Protaetiibacter mangrovi</name>
    <dbReference type="NCBI Taxonomy" id="2970926"/>
    <lineage>
        <taxon>Bacteria</taxon>
        <taxon>Bacillati</taxon>
        <taxon>Actinomycetota</taxon>
        <taxon>Actinomycetes</taxon>
        <taxon>Micrococcales</taxon>
        <taxon>Microbacteriaceae</taxon>
        <taxon>Protaetiibacter</taxon>
    </lineage>
</organism>
<evidence type="ECO:0000256" key="21">
    <source>
        <dbReference type="ARBA" id="ARBA00049966"/>
    </source>
</evidence>
<evidence type="ECO:0000256" key="23">
    <source>
        <dbReference type="SAM" id="Phobius"/>
    </source>
</evidence>
<keyword evidence="25" id="KW-1185">Reference proteome</keyword>
<evidence type="ECO:0000256" key="2">
    <source>
        <dbReference type="ARBA" id="ARBA00004752"/>
    </source>
</evidence>
<evidence type="ECO:0000256" key="11">
    <source>
        <dbReference type="ARBA" id="ARBA00023136"/>
    </source>
</evidence>
<dbReference type="PROSITE" id="PS00428">
    <property type="entry name" value="FTSW_RODA_SPOVE"/>
    <property type="match status" value="1"/>
</dbReference>
<dbReference type="Pfam" id="PF01098">
    <property type="entry name" value="FTSW_RODA_SPOVE"/>
    <property type="match status" value="1"/>
</dbReference>
<accession>A0ABT1ZB66</accession>
<evidence type="ECO:0000256" key="17">
    <source>
        <dbReference type="ARBA" id="ARBA00041185"/>
    </source>
</evidence>
<dbReference type="NCBIfam" id="TIGR02614">
    <property type="entry name" value="ftsW"/>
    <property type="match status" value="1"/>
</dbReference>
<dbReference type="Proteomes" id="UP001205337">
    <property type="component" value="Unassembled WGS sequence"/>
</dbReference>
<evidence type="ECO:0000313" key="25">
    <source>
        <dbReference type="Proteomes" id="UP001205337"/>
    </source>
</evidence>
<feature type="transmembrane region" description="Helical" evidence="23">
    <location>
        <begin position="183"/>
        <end position="200"/>
    </location>
</feature>
<feature type="transmembrane region" description="Helical" evidence="23">
    <location>
        <begin position="353"/>
        <end position="378"/>
    </location>
</feature>
<evidence type="ECO:0000256" key="20">
    <source>
        <dbReference type="ARBA" id="ARBA00049902"/>
    </source>
</evidence>
<comment type="catalytic activity">
    <reaction evidence="20">
        <text>[GlcNAc-(1-&gt;4)-Mur2Ac(oyl-L-Ala-gamma-D-Glu-L-Lys-D-Ala-D-Ala)](n)-di-trans,octa-cis-undecaprenyl diphosphate + beta-D-GlcNAc-(1-&gt;4)-Mur2Ac(oyl-L-Ala-gamma-D-Glu-L-Lys-D-Ala-D-Ala)-di-trans,octa-cis-undecaprenyl diphosphate = [GlcNAc-(1-&gt;4)-Mur2Ac(oyl-L-Ala-gamma-D-Glu-L-Lys-D-Ala-D-Ala)](n+1)-di-trans,octa-cis-undecaprenyl diphosphate + di-trans,octa-cis-undecaprenyl diphosphate + H(+)</text>
        <dbReference type="Rhea" id="RHEA:23708"/>
        <dbReference type="Rhea" id="RHEA-COMP:9602"/>
        <dbReference type="Rhea" id="RHEA-COMP:9603"/>
        <dbReference type="ChEBI" id="CHEBI:15378"/>
        <dbReference type="ChEBI" id="CHEBI:58405"/>
        <dbReference type="ChEBI" id="CHEBI:60033"/>
        <dbReference type="ChEBI" id="CHEBI:78435"/>
        <dbReference type="EC" id="2.4.99.28"/>
    </reaction>
</comment>
<dbReference type="InterPro" id="IPR018365">
    <property type="entry name" value="Cell_cycle_FtsW-rel_CS"/>
</dbReference>
<evidence type="ECO:0000256" key="10">
    <source>
        <dbReference type="ARBA" id="ARBA00022989"/>
    </source>
</evidence>
<reference evidence="24 25" key="1">
    <citation type="submission" date="2022-08" db="EMBL/GenBank/DDBJ databases">
        <authorList>
            <person name="Li F."/>
        </authorList>
    </citation>
    <scope>NUCLEOTIDE SEQUENCE [LARGE SCALE GENOMIC DNA]</scope>
    <source>
        <strain evidence="24 25">10F1B-8-1</strain>
    </source>
</reference>
<evidence type="ECO:0000256" key="6">
    <source>
        <dbReference type="ARBA" id="ARBA00022679"/>
    </source>
</evidence>
<comment type="function">
    <text evidence="21">Peptidoglycan polymerase that is essential for cell division.</text>
</comment>
<sequence length="421" mass="45157">MTTTRPPARPRPGATPPDPADDGSRRAPTAVVAVRRIFAAETPEYFLLLGTTLFLVVFGLVMVLSSSSIESWVSDGDFFARTSRQAILAVIGVPLMLIASRAPMVFWKRWAWHAVIGALVLQALVFVIGTGQGAYNNNWLTIAGFTFQPSEFIKLGFVVWLALIVTRKTPVINDWRSSDWKQVALPLVPVAGGALLLVMLGNDLGTVIILTAMVLGAMFFAGVRLRIMGTVTAVLAVLAFAAIRLSTSRSDRIDAWLTGCTDGDPALIGKYCYQTLHGWQALASGGVFGVGLGNSESKWNWLPEAETDFIFAVIGEELGLVGALLVVALFVVLAICFVRIIRRQVDPFARLATSVAMVWIIGQALVNIAVVLGLLPVLGVPLPFISAGGSSLVTTLVAVGVVLSFARRDPRAARQHQGLPR</sequence>
<comment type="similarity">
    <text evidence="16">Belongs to the SEDS family. FtsW subfamily.</text>
</comment>
<evidence type="ECO:0000256" key="15">
    <source>
        <dbReference type="ARBA" id="ARBA00033270"/>
    </source>
</evidence>
<keyword evidence="5" id="KW-0328">Glycosyltransferase</keyword>
<dbReference type="RefSeq" id="WP_258796825.1">
    <property type="nucleotide sequence ID" value="NZ_JANTHX010000001.1"/>
</dbReference>
<keyword evidence="6" id="KW-0808">Transferase</keyword>
<feature type="transmembrane region" description="Helical" evidence="23">
    <location>
        <begin position="206"/>
        <end position="223"/>
    </location>
</feature>
<evidence type="ECO:0000256" key="3">
    <source>
        <dbReference type="ARBA" id="ARBA00022475"/>
    </source>
</evidence>
<comment type="pathway">
    <text evidence="2">Cell wall biogenesis; peptidoglycan biosynthesis.</text>
</comment>
<evidence type="ECO:0000256" key="19">
    <source>
        <dbReference type="ARBA" id="ARBA00044770"/>
    </source>
</evidence>
<feature type="transmembrane region" description="Helical" evidence="23">
    <location>
        <begin position="230"/>
        <end position="247"/>
    </location>
</feature>
<keyword evidence="8" id="KW-0133">Cell shape</keyword>
<feature type="transmembrane region" description="Helical" evidence="23">
    <location>
        <begin position="78"/>
        <end position="98"/>
    </location>
</feature>
<evidence type="ECO:0000313" key="24">
    <source>
        <dbReference type="EMBL" id="MCS0497947.1"/>
    </source>
</evidence>
<dbReference type="InterPro" id="IPR013437">
    <property type="entry name" value="FtsW"/>
</dbReference>
<keyword evidence="13" id="KW-0961">Cell wall biogenesis/degradation</keyword>
<keyword evidence="3" id="KW-1003">Cell membrane</keyword>
<feature type="transmembrane region" description="Helical" evidence="23">
    <location>
        <begin position="110"/>
        <end position="128"/>
    </location>
</feature>
<evidence type="ECO:0000256" key="18">
    <source>
        <dbReference type="ARBA" id="ARBA00041418"/>
    </source>
</evidence>
<evidence type="ECO:0000256" key="7">
    <source>
        <dbReference type="ARBA" id="ARBA00022692"/>
    </source>
</evidence>
<evidence type="ECO:0000256" key="4">
    <source>
        <dbReference type="ARBA" id="ARBA00022618"/>
    </source>
</evidence>
<keyword evidence="11 23" id="KW-0472">Membrane</keyword>
<dbReference type="InterPro" id="IPR001182">
    <property type="entry name" value="FtsW/RodA"/>
</dbReference>
<evidence type="ECO:0000256" key="9">
    <source>
        <dbReference type="ARBA" id="ARBA00022984"/>
    </source>
</evidence>
<evidence type="ECO:0000256" key="16">
    <source>
        <dbReference type="ARBA" id="ARBA00038053"/>
    </source>
</evidence>
<dbReference type="EC" id="2.4.99.28" evidence="19"/>
<dbReference type="PANTHER" id="PTHR30474">
    <property type="entry name" value="CELL CYCLE PROTEIN"/>
    <property type="match status" value="1"/>
</dbReference>
<keyword evidence="4" id="KW-0132">Cell division</keyword>
<keyword evidence="10 23" id="KW-1133">Transmembrane helix</keyword>